<dbReference type="GO" id="GO:0000976">
    <property type="term" value="F:transcription cis-regulatory region binding"/>
    <property type="evidence" value="ECO:0007669"/>
    <property type="project" value="TreeGrafter"/>
</dbReference>
<evidence type="ECO:0000256" key="1">
    <source>
        <dbReference type="ARBA" id="ARBA00023125"/>
    </source>
</evidence>
<dbReference type="InterPro" id="IPR009057">
    <property type="entry name" value="Homeodomain-like_sf"/>
</dbReference>
<organism evidence="4 5">
    <name type="scientific">Naumannella cuiyingiana</name>
    <dbReference type="NCBI Taxonomy" id="1347891"/>
    <lineage>
        <taxon>Bacteria</taxon>
        <taxon>Bacillati</taxon>
        <taxon>Actinomycetota</taxon>
        <taxon>Actinomycetes</taxon>
        <taxon>Propionibacteriales</taxon>
        <taxon>Propionibacteriaceae</taxon>
        <taxon>Naumannella</taxon>
    </lineage>
</organism>
<sequence length="184" mass="19806">MPRPPAARDKVLDAFAAIVAEAGEQAATMDAVAARAGVSKGGLLYHFGSREALVDGLLDRLAELGGEDVALMREAPEGPVDYYLRTSAESPSDLNELYIAASRLTQTGADRARTVLNGLEDGWYAALLDVVGDPAMARILLLIGDGLYLRAMRGQQAEAVGSWREIEPEVRRWLEPDQPSSARN</sequence>
<dbReference type="InterPro" id="IPR050109">
    <property type="entry name" value="HTH-type_TetR-like_transc_reg"/>
</dbReference>
<proteinExistence type="predicted"/>
<evidence type="ECO:0000313" key="4">
    <source>
        <dbReference type="EMBL" id="NYI71847.1"/>
    </source>
</evidence>
<gene>
    <name evidence="4" type="ORF">GGQ54_002407</name>
</gene>
<accession>A0A7Z0DAL5</accession>
<dbReference type="Pfam" id="PF00440">
    <property type="entry name" value="TetR_N"/>
    <property type="match status" value="1"/>
</dbReference>
<feature type="DNA-binding region" description="H-T-H motif" evidence="2">
    <location>
        <begin position="28"/>
        <end position="47"/>
    </location>
</feature>
<dbReference type="GO" id="GO:0003700">
    <property type="term" value="F:DNA-binding transcription factor activity"/>
    <property type="evidence" value="ECO:0007669"/>
    <property type="project" value="TreeGrafter"/>
</dbReference>
<dbReference type="AlphaFoldDB" id="A0A7Z0DAL5"/>
<dbReference type="SUPFAM" id="SSF46689">
    <property type="entry name" value="Homeodomain-like"/>
    <property type="match status" value="1"/>
</dbReference>
<feature type="domain" description="HTH tetR-type" evidence="3">
    <location>
        <begin position="5"/>
        <end position="65"/>
    </location>
</feature>
<reference evidence="4 5" key="1">
    <citation type="submission" date="2020-07" db="EMBL/GenBank/DDBJ databases">
        <title>Sequencing the genomes of 1000 actinobacteria strains.</title>
        <authorList>
            <person name="Klenk H.-P."/>
        </authorList>
    </citation>
    <scope>NUCLEOTIDE SEQUENCE [LARGE SCALE GENOMIC DNA]</scope>
    <source>
        <strain evidence="4 5">DSM 103164</strain>
    </source>
</reference>
<dbReference type="EMBL" id="JACBZS010000001">
    <property type="protein sequence ID" value="NYI71847.1"/>
    <property type="molecule type" value="Genomic_DNA"/>
</dbReference>
<dbReference type="PRINTS" id="PR00455">
    <property type="entry name" value="HTHTETR"/>
</dbReference>
<dbReference type="Proteomes" id="UP000527616">
    <property type="component" value="Unassembled WGS sequence"/>
</dbReference>
<keyword evidence="1 2" id="KW-0238">DNA-binding</keyword>
<name>A0A7Z0DAL5_9ACTN</name>
<evidence type="ECO:0000256" key="2">
    <source>
        <dbReference type="PROSITE-ProRule" id="PRU00335"/>
    </source>
</evidence>
<dbReference type="InterPro" id="IPR001647">
    <property type="entry name" value="HTH_TetR"/>
</dbReference>
<comment type="caution">
    <text evidence="4">The sequence shown here is derived from an EMBL/GenBank/DDBJ whole genome shotgun (WGS) entry which is preliminary data.</text>
</comment>
<evidence type="ECO:0000259" key="3">
    <source>
        <dbReference type="PROSITE" id="PS50977"/>
    </source>
</evidence>
<evidence type="ECO:0000313" key="5">
    <source>
        <dbReference type="Proteomes" id="UP000527616"/>
    </source>
</evidence>
<dbReference type="PANTHER" id="PTHR30055:SF148">
    <property type="entry name" value="TETR-FAMILY TRANSCRIPTIONAL REGULATOR"/>
    <property type="match status" value="1"/>
</dbReference>
<dbReference type="PROSITE" id="PS50977">
    <property type="entry name" value="HTH_TETR_2"/>
    <property type="match status" value="1"/>
</dbReference>
<dbReference type="PANTHER" id="PTHR30055">
    <property type="entry name" value="HTH-TYPE TRANSCRIPTIONAL REGULATOR RUTR"/>
    <property type="match status" value="1"/>
</dbReference>
<protein>
    <submittedName>
        <fullName evidence="4">AcrR family transcriptional regulator</fullName>
    </submittedName>
</protein>
<dbReference type="Gene3D" id="1.10.357.10">
    <property type="entry name" value="Tetracycline Repressor, domain 2"/>
    <property type="match status" value="1"/>
</dbReference>
<dbReference type="RefSeq" id="WP_179445618.1">
    <property type="nucleotide sequence ID" value="NZ_JACBZS010000001.1"/>
</dbReference>
<keyword evidence="5" id="KW-1185">Reference proteome</keyword>